<dbReference type="EMBL" id="JAFNEN010000191">
    <property type="protein sequence ID" value="KAG8190212.1"/>
    <property type="molecule type" value="Genomic_DNA"/>
</dbReference>
<reference evidence="1 2" key="1">
    <citation type="journal article" date="2022" name="Nat. Ecol. Evol.">
        <title>A masculinizing supergene underlies an exaggerated male reproductive morph in a spider.</title>
        <authorList>
            <person name="Hendrickx F."/>
            <person name="De Corte Z."/>
            <person name="Sonet G."/>
            <person name="Van Belleghem S.M."/>
            <person name="Kostlbacher S."/>
            <person name="Vangestel C."/>
        </authorList>
    </citation>
    <scope>NUCLEOTIDE SEQUENCE [LARGE SCALE GENOMIC DNA]</scope>
    <source>
        <strain evidence="1">W744_W776</strain>
    </source>
</reference>
<gene>
    <name evidence="1" type="ORF">JTE90_011933</name>
</gene>
<keyword evidence="2" id="KW-1185">Reference proteome</keyword>
<dbReference type="AlphaFoldDB" id="A0AAV6V0G1"/>
<dbReference type="Pfam" id="PF14645">
    <property type="entry name" value="Chibby"/>
    <property type="match status" value="1"/>
</dbReference>
<evidence type="ECO:0000313" key="2">
    <source>
        <dbReference type="Proteomes" id="UP000827092"/>
    </source>
</evidence>
<organism evidence="1 2">
    <name type="scientific">Oedothorax gibbosus</name>
    <dbReference type="NCBI Taxonomy" id="931172"/>
    <lineage>
        <taxon>Eukaryota</taxon>
        <taxon>Metazoa</taxon>
        <taxon>Ecdysozoa</taxon>
        <taxon>Arthropoda</taxon>
        <taxon>Chelicerata</taxon>
        <taxon>Arachnida</taxon>
        <taxon>Araneae</taxon>
        <taxon>Araneomorphae</taxon>
        <taxon>Entelegynae</taxon>
        <taxon>Araneoidea</taxon>
        <taxon>Linyphiidae</taxon>
        <taxon>Erigoninae</taxon>
        <taxon>Oedothorax</taxon>
    </lineage>
</organism>
<sequence length="81" mass="9305">MSRASFKDSTDLDIQNKIKINLGDNDLAFEDGIWKGEISTDSIEPYLKENEKLREENNLLKIKVEVLLNMLAEFMASKENV</sequence>
<accession>A0AAV6V0G1</accession>
<dbReference type="InterPro" id="IPR028118">
    <property type="entry name" value="Chibby_fam"/>
</dbReference>
<protein>
    <submittedName>
        <fullName evidence="1">Uncharacterized protein</fullName>
    </submittedName>
</protein>
<comment type="caution">
    <text evidence="1">The sequence shown here is derived from an EMBL/GenBank/DDBJ whole genome shotgun (WGS) entry which is preliminary data.</text>
</comment>
<evidence type="ECO:0000313" key="1">
    <source>
        <dbReference type="EMBL" id="KAG8190212.1"/>
    </source>
</evidence>
<proteinExistence type="predicted"/>
<name>A0AAV6V0G1_9ARAC</name>
<dbReference type="Proteomes" id="UP000827092">
    <property type="component" value="Unassembled WGS sequence"/>
</dbReference>